<dbReference type="CDD" id="cd01310">
    <property type="entry name" value="TatD_DNAse"/>
    <property type="match status" value="1"/>
</dbReference>
<organism evidence="5 6">
    <name type="scientific">Oleiphilus messinensis</name>
    <dbReference type="NCBI Taxonomy" id="141451"/>
    <lineage>
        <taxon>Bacteria</taxon>
        <taxon>Pseudomonadati</taxon>
        <taxon>Pseudomonadota</taxon>
        <taxon>Gammaproteobacteria</taxon>
        <taxon>Oceanospirillales</taxon>
        <taxon>Oleiphilaceae</taxon>
        <taxon>Oleiphilus</taxon>
    </lineage>
</organism>
<dbReference type="PANTHER" id="PTHR46124:SF2">
    <property type="entry name" value="D-AMINOACYL-TRNA DEACYLASE"/>
    <property type="match status" value="1"/>
</dbReference>
<dbReference type="KEGG" id="ome:OLMES_3291"/>
<dbReference type="InterPro" id="IPR001130">
    <property type="entry name" value="TatD-like"/>
</dbReference>
<evidence type="ECO:0000256" key="4">
    <source>
        <dbReference type="PIRSR" id="PIRSR005902-1"/>
    </source>
</evidence>
<dbReference type="Gene3D" id="3.20.20.140">
    <property type="entry name" value="Metal-dependent hydrolases"/>
    <property type="match status" value="1"/>
</dbReference>
<keyword evidence="2 4" id="KW-0479">Metal-binding</keyword>
<keyword evidence="6" id="KW-1185">Reference proteome</keyword>
<dbReference type="PROSITE" id="PS01137">
    <property type="entry name" value="TATD_1"/>
    <property type="match status" value="1"/>
</dbReference>
<evidence type="ECO:0000313" key="6">
    <source>
        <dbReference type="Proteomes" id="UP000196027"/>
    </source>
</evidence>
<accession>A0A1Y0I9Y0</accession>
<feature type="binding site" evidence="4">
    <location>
        <position position="8"/>
    </location>
    <ligand>
        <name>a divalent metal cation</name>
        <dbReference type="ChEBI" id="CHEBI:60240"/>
        <label>1</label>
    </ligand>
</feature>
<dbReference type="PANTHER" id="PTHR46124">
    <property type="entry name" value="D-AMINOACYL-TRNA DEACYLASE"/>
    <property type="match status" value="1"/>
</dbReference>
<dbReference type="OrthoDB" id="9810005at2"/>
<comment type="similarity">
    <text evidence="1">Belongs to the metallo-dependent hydrolases superfamily. TatD-type hydrolase family.</text>
</comment>
<sequence>MFVDSHCHLDRLKLSHHDGDLNRPLEQARVAGVEAMLCVGIQLEHYEDVLRIARNNDDIYASVGVHPSENEGEEPSVERLVELADDPKIVAIGETGLDYYYGNDTQAQQQSRFAAHLKASSITKKPTIIHTRDAREDTLAIMREHADTAVGGVMHCFTETWEMAEQAMELNFLISFSGIVTFKNAEALREVAEKTPLENMLIETDSPYLAPVPYRGKSNEPAYVVEIAKKIAELKGVSVETVAKVTSENFYRLFKIPKRVSN</sequence>
<dbReference type="PIRSF" id="PIRSF005902">
    <property type="entry name" value="DNase_TatD"/>
    <property type="match status" value="1"/>
</dbReference>
<evidence type="ECO:0000313" key="5">
    <source>
        <dbReference type="EMBL" id="ARU57332.1"/>
    </source>
</evidence>
<evidence type="ECO:0000256" key="1">
    <source>
        <dbReference type="ARBA" id="ARBA00009275"/>
    </source>
</evidence>
<keyword evidence="3 5" id="KW-0378">Hydrolase</keyword>
<dbReference type="AlphaFoldDB" id="A0A1Y0I9Y0"/>
<dbReference type="InterPro" id="IPR018228">
    <property type="entry name" value="DNase_TatD-rel_CS"/>
</dbReference>
<evidence type="ECO:0000256" key="2">
    <source>
        <dbReference type="ARBA" id="ARBA00022723"/>
    </source>
</evidence>
<dbReference type="Proteomes" id="UP000196027">
    <property type="component" value="Chromosome"/>
</dbReference>
<dbReference type="Pfam" id="PF01026">
    <property type="entry name" value="TatD_DNase"/>
    <property type="match status" value="1"/>
</dbReference>
<dbReference type="InterPro" id="IPR015991">
    <property type="entry name" value="TatD/YcfH-like"/>
</dbReference>
<feature type="binding site" evidence="4">
    <location>
        <position position="155"/>
    </location>
    <ligand>
        <name>a divalent metal cation</name>
        <dbReference type="ChEBI" id="CHEBI:60240"/>
        <label>2</label>
    </ligand>
</feature>
<dbReference type="RefSeq" id="WP_087462235.1">
    <property type="nucleotide sequence ID" value="NZ_CP021425.1"/>
</dbReference>
<dbReference type="GO" id="GO:0005829">
    <property type="term" value="C:cytosol"/>
    <property type="evidence" value="ECO:0007669"/>
    <property type="project" value="TreeGrafter"/>
</dbReference>
<evidence type="ECO:0000256" key="3">
    <source>
        <dbReference type="ARBA" id="ARBA00022801"/>
    </source>
</evidence>
<feature type="binding site" evidence="4">
    <location>
        <position position="130"/>
    </location>
    <ligand>
        <name>a divalent metal cation</name>
        <dbReference type="ChEBI" id="CHEBI:60240"/>
        <label>2</label>
    </ligand>
</feature>
<feature type="binding site" evidence="4">
    <location>
        <position position="205"/>
    </location>
    <ligand>
        <name>a divalent metal cation</name>
        <dbReference type="ChEBI" id="CHEBI:60240"/>
        <label>1</label>
    </ligand>
</feature>
<protein>
    <submittedName>
        <fullName evidence="5">TatD family hydrolase</fullName>
    </submittedName>
</protein>
<gene>
    <name evidence="5" type="primary">ycfH</name>
    <name evidence="5" type="ORF">OLMES_3291</name>
</gene>
<name>A0A1Y0I9Y0_9GAMM</name>
<dbReference type="GO" id="GO:0004536">
    <property type="term" value="F:DNA nuclease activity"/>
    <property type="evidence" value="ECO:0007669"/>
    <property type="project" value="InterPro"/>
</dbReference>
<dbReference type="GO" id="GO:0046872">
    <property type="term" value="F:metal ion binding"/>
    <property type="evidence" value="ECO:0007669"/>
    <property type="project" value="UniProtKB-KW"/>
</dbReference>
<feature type="binding site" evidence="4">
    <location>
        <position position="6"/>
    </location>
    <ligand>
        <name>a divalent metal cation</name>
        <dbReference type="ChEBI" id="CHEBI:60240"/>
        <label>1</label>
    </ligand>
</feature>
<dbReference type="GO" id="GO:0016788">
    <property type="term" value="F:hydrolase activity, acting on ester bonds"/>
    <property type="evidence" value="ECO:0007669"/>
    <property type="project" value="InterPro"/>
</dbReference>
<dbReference type="NCBIfam" id="TIGR00010">
    <property type="entry name" value="YchF/TatD family DNA exonuclease"/>
    <property type="match status" value="1"/>
</dbReference>
<reference evidence="5 6" key="1">
    <citation type="submission" date="2017-05" db="EMBL/GenBank/DDBJ databases">
        <title>Genomic insights into alkan degradation activity of Oleiphilus messinensis.</title>
        <authorList>
            <person name="Kozyavkin S.A."/>
            <person name="Slesarev A.I."/>
            <person name="Golyshin P.N."/>
            <person name="Korzhenkov A."/>
            <person name="Golyshina O.N."/>
            <person name="Toshchakov S.V."/>
        </authorList>
    </citation>
    <scope>NUCLEOTIDE SEQUENCE [LARGE SCALE GENOMIC DNA]</scope>
    <source>
        <strain evidence="5 6">ME102</strain>
    </source>
</reference>
<dbReference type="InterPro" id="IPR032466">
    <property type="entry name" value="Metal_Hydrolase"/>
</dbReference>
<feature type="binding site" evidence="4">
    <location>
        <position position="94"/>
    </location>
    <ligand>
        <name>a divalent metal cation</name>
        <dbReference type="ChEBI" id="CHEBI:60240"/>
        <label>1</label>
    </ligand>
</feature>
<dbReference type="FunFam" id="3.20.20.140:FF:000005">
    <property type="entry name" value="TatD family hydrolase"/>
    <property type="match status" value="1"/>
</dbReference>
<dbReference type="SUPFAM" id="SSF51556">
    <property type="entry name" value="Metallo-dependent hydrolases"/>
    <property type="match status" value="1"/>
</dbReference>
<dbReference type="EMBL" id="CP021425">
    <property type="protein sequence ID" value="ARU57332.1"/>
    <property type="molecule type" value="Genomic_DNA"/>
</dbReference>
<proteinExistence type="inferred from homology"/>